<dbReference type="InterPro" id="IPR036388">
    <property type="entry name" value="WH-like_DNA-bd_sf"/>
</dbReference>
<sequence length="160" mass="17852">MKKDIPGHVDAVRRLRADLRQLLRLLGVLDREEARCCGMSLAQCNALLEVASCPGLSVSDLAERLLLDRSTASRLVDRLVSLGLLKRELSPEDRRRVTLTPSEEGWELVGGVERSMDEWFESALTLLSEDERRMVFCGLKLLLKVLDGTSPEGCHVRGPL</sequence>
<evidence type="ECO:0000313" key="5">
    <source>
        <dbReference type="EMBL" id="ACZ18734.1"/>
    </source>
</evidence>
<evidence type="ECO:0000256" key="1">
    <source>
        <dbReference type="ARBA" id="ARBA00023015"/>
    </source>
</evidence>
<reference evidence="5 6" key="1">
    <citation type="journal article" date="2009" name="Stand. Genomic Sci.">
        <title>Complete genome sequence of Thermanaerovibrio acidaminovorans type strain (Su883).</title>
        <authorList>
            <person name="Chovatia M."/>
            <person name="Sikorski J."/>
            <person name="Schroder M."/>
            <person name="Lapidus A."/>
            <person name="Nolan M."/>
            <person name="Tice H."/>
            <person name="Glavina Del Rio T."/>
            <person name="Copeland A."/>
            <person name="Cheng J.F."/>
            <person name="Lucas S."/>
            <person name="Chen F."/>
            <person name="Bruce D."/>
            <person name="Goodwin L."/>
            <person name="Pitluck S."/>
            <person name="Ivanova N."/>
            <person name="Mavromatis K."/>
            <person name="Ovchinnikova G."/>
            <person name="Pati A."/>
            <person name="Chen A."/>
            <person name="Palaniappan K."/>
            <person name="Land M."/>
            <person name="Hauser L."/>
            <person name="Chang Y.J."/>
            <person name="Jeffries C.D."/>
            <person name="Chain P."/>
            <person name="Saunders E."/>
            <person name="Detter J.C."/>
            <person name="Brettin T."/>
            <person name="Rohde M."/>
            <person name="Goker M."/>
            <person name="Spring S."/>
            <person name="Bristow J."/>
            <person name="Markowitz V."/>
            <person name="Hugenholtz P."/>
            <person name="Kyrpides N.C."/>
            <person name="Klenk H.P."/>
            <person name="Eisen J.A."/>
        </authorList>
    </citation>
    <scope>NUCLEOTIDE SEQUENCE [LARGE SCALE GENOMIC DNA]</scope>
    <source>
        <strain evidence="6">ATCC 49978 / DSM 6589 / Su883</strain>
    </source>
</reference>
<dbReference type="InterPro" id="IPR036390">
    <property type="entry name" value="WH_DNA-bd_sf"/>
</dbReference>
<proteinExistence type="predicted"/>
<dbReference type="HOGENOM" id="CLU_083287_27_8_0"/>
<dbReference type="KEGG" id="tai:Taci_0498"/>
<dbReference type="Gene3D" id="1.10.10.10">
    <property type="entry name" value="Winged helix-like DNA-binding domain superfamily/Winged helix DNA-binding domain"/>
    <property type="match status" value="1"/>
</dbReference>
<protein>
    <submittedName>
        <fullName evidence="5">Transcriptional regulator, MarR family</fullName>
    </submittedName>
</protein>
<gene>
    <name evidence="5" type="ordered locus">Taci_0498</name>
</gene>
<dbReference type="Pfam" id="PF12802">
    <property type="entry name" value="MarR_2"/>
    <property type="match status" value="1"/>
</dbReference>
<dbReference type="GO" id="GO:0003700">
    <property type="term" value="F:DNA-binding transcription factor activity"/>
    <property type="evidence" value="ECO:0007669"/>
    <property type="project" value="InterPro"/>
</dbReference>
<dbReference type="GO" id="GO:0006950">
    <property type="term" value="P:response to stress"/>
    <property type="evidence" value="ECO:0007669"/>
    <property type="project" value="TreeGrafter"/>
</dbReference>
<dbReference type="PROSITE" id="PS50995">
    <property type="entry name" value="HTH_MARR_2"/>
    <property type="match status" value="1"/>
</dbReference>
<dbReference type="PANTHER" id="PTHR33164:SF43">
    <property type="entry name" value="HTH-TYPE TRANSCRIPTIONAL REPRESSOR YETL"/>
    <property type="match status" value="1"/>
</dbReference>
<dbReference type="PRINTS" id="PR00598">
    <property type="entry name" value="HTHMARR"/>
</dbReference>
<dbReference type="AlphaFoldDB" id="D1B8Y1"/>
<accession>D1B8Y1</accession>
<keyword evidence="1" id="KW-0805">Transcription regulation</keyword>
<dbReference type="InterPro" id="IPR039422">
    <property type="entry name" value="MarR/SlyA-like"/>
</dbReference>
<evidence type="ECO:0000256" key="3">
    <source>
        <dbReference type="ARBA" id="ARBA00023163"/>
    </source>
</evidence>
<dbReference type="InterPro" id="IPR023187">
    <property type="entry name" value="Tscrpt_reg_MarR-type_CS"/>
</dbReference>
<dbReference type="PANTHER" id="PTHR33164">
    <property type="entry name" value="TRANSCRIPTIONAL REGULATOR, MARR FAMILY"/>
    <property type="match status" value="1"/>
</dbReference>
<dbReference type="InterPro" id="IPR000835">
    <property type="entry name" value="HTH_MarR-typ"/>
</dbReference>
<dbReference type="PROSITE" id="PS01117">
    <property type="entry name" value="HTH_MARR_1"/>
    <property type="match status" value="1"/>
</dbReference>
<dbReference type="GO" id="GO:0003677">
    <property type="term" value="F:DNA binding"/>
    <property type="evidence" value="ECO:0007669"/>
    <property type="project" value="UniProtKB-KW"/>
</dbReference>
<dbReference type="SMART" id="SM00347">
    <property type="entry name" value="HTH_MARR"/>
    <property type="match status" value="1"/>
</dbReference>
<dbReference type="STRING" id="525903.Taci_0498"/>
<keyword evidence="6" id="KW-1185">Reference proteome</keyword>
<dbReference type="RefSeq" id="WP_012869250.1">
    <property type="nucleotide sequence ID" value="NC_013522.1"/>
</dbReference>
<keyword evidence="3" id="KW-0804">Transcription</keyword>
<evidence type="ECO:0000313" key="6">
    <source>
        <dbReference type="Proteomes" id="UP000002030"/>
    </source>
</evidence>
<dbReference type="EMBL" id="CP001818">
    <property type="protein sequence ID" value="ACZ18734.1"/>
    <property type="molecule type" value="Genomic_DNA"/>
</dbReference>
<keyword evidence="2" id="KW-0238">DNA-binding</keyword>
<dbReference type="eggNOG" id="COG1846">
    <property type="taxonomic scope" value="Bacteria"/>
</dbReference>
<organism evidence="5 6">
    <name type="scientific">Thermanaerovibrio acidaminovorans (strain ATCC 49978 / DSM 6589 / Su883)</name>
    <name type="common">Selenomonas acidaminovorans</name>
    <dbReference type="NCBI Taxonomy" id="525903"/>
    <lineage>
        <taxon>Bacteria</taxon>
        <taxon>Thermotogati</taxon>
        <taxon>Synergistota</taxon>
        <taxon>Synergistia</taxon>
        <taxon>Synergistales</taxon>
        <taxon>Synergistaceae</taxon>
        <taxon>Thermanaerovibrio</taxon>
    </lineage>
</organism>
<evidence type="ECO:0000256" key="2">
    <source>
        <dbReference type="ARBA" id="ARBA00023125"/>
    </source>
</evidence>
<dbReference type="EnsemblBacteria" id="ACZ18734">
    <property type="protein sequence ID" value="ACZ18734"/>
    <property type="gene ID" value="Taci_0498"/>
</dbReference>
<feature type="domain" description="HTH marR-type" evidence="4">
    <location>
        <begin position="12"/>
        <end position="144"/>
    </location>
</feature>
<evidence type="ECO:0000259" key="4">
    <source>
        <dbReference type="PROSITE" id="PS50995"/>
    </source>
</evidence>
<dbReference type="Proteomes" id="UP000002030">
    <property type="component" value="Chromosome"/>
</dbReference>
<dbReference type="OrthoDB" id="9799747at2"/>
<name>D1B8Y1_THEAS</name>
<dbReference type="SUPFAM" id="SSF46785">
    <property type="entry name" value="Winged helix' DNA-binding domain"/>
    <property type="match status" value="1"/>
</dbReference>